<keyword evidence="1" id="KW-1133">Transmembrane helix</keyword>
<sequence>MDIERSETAVSIAAKLRRAPLRVASGAFILNSGLTKLKADEETSQGLHGFATGTYPFLKRIPASSFAKVLGAGEVLVGGILLAPMVPAGLAGLTLAGFASGLLGLYVKTPGMHDGKMRPTQAGTPIAKDSWLVAIGTGLVLDAVTTREKKVVKVKAGKD</sequence>
<organism evidence="2 3">
    <name type="scientific">Nakamurella alba</name>
    <dbReference type="NCBI Taxonomy" id="2665158"/>
    <lineage>
        <taxon>Bacteria</taxon>
        <taxon>Bacillati</taxon>
        <taxon>Actinomycetota</taxon>
        <taxon>Actinomycetes</taxon>
        <taxon>Nakamurellales</taxon>
        <taxon>Nakamurellaceae</taxon>
        <taxon>Nakamurella</taxon>
    </lineage>
</organism>
<dbReference type="AlphaFoldDB" id="A0A7K1FFH7"/>
<reference evidence="2 3" key="1">
    <citation type="submission" date="2019-11" db="EMBL/GenBank/DDBJ databases">
        <authorList>
            <person name="Jiang L.-Q."/>
        </authorList>
    </citation>
    <scope>NUCLEOTIDE SEQUENCE [LARGE SCALE GENOMIC DNA]</scope>
    <source>
        <strain evidence="2 3">YIM 132087</strain>
    </source>
</reference>
<dbReference type="EMBL" id="WLYK01000001">
    <property type="protein sequence ID" value="MTD12830.1"/>
    <property type="molecule type" value="Genomic_DNA"/>
</dbReference>
<keyword evidence="3" id="KW-1185">Reference proteome</keyword>
<protein>
    <recommendedName>
        <fullName evidence="4">DoxX family membrane protein</fullName>
    </recommendedName>
</protein>
<comment type="caution">
    <text evidence="2">The sequence shown here is derived from an EMBL/GenBank/DDBJ whole genome shotgun (WGS) entry which is preliminary data.</text>
</comment>
<feature type="transmembrane region" description="Helical" evidence="1">
    <location>
        <begin position="89"/>
        <end position="107"/>
    </location>
</feature>
<evidence type="ECO:0000256" key="1">
    <source>
        <dbReference type="SAM" id="Phobius"/>
    </source>
</evidence>
<dbReference type="Proteomes" id="UP000460221">
    <property type="component" value="Unassembled WGS sequence"/>
</dbReference>
<accession>A0A7K1FFH7</accession>
<evidence type="ECO:0008006" key="4">
    <source>
        <dbReference type="Google" id="ProtNLM"/>
    </source>
</evidence>
<keyword evidence="1" id="KW-0812">Transmembrane</keyword>
<name>A0A7K1FFH7_9ACTN</name>
<evidence type="ECO:0000313" key="2">
    <source>
        <dbReference type="EMBL" id="MTD12830.1"/>
    </source>
</evidence>
<keyword evidence="1" id="KW-0472">Membrane</keyword>
<gene>
    <name evidence="2" type="ORF">GIS00_02580</name>
</gene>
<evidence type="ECO:0000313" key="3">
    <source>
        <dbReference type="Proteomes" id="UP000460221"/>
    </source>
</evidence>
<dbReference type="RefSeq" id="WP_154766823.1">
    <property type="nucleotide sequence ID" value="NZ_WLYK01000001.1"/>
</dbReference>
<proteinExistence type="predicted"/>